<gene>
    <name evidence="1" type="ORF">B5K06_00705</name>
</gene>
<comment type="caution">
    <text evidence="1">The sequence shown here is derived from an EMBL/GenBank/DDBJ whole genome shotgun (WGS) entry which is preliminary data.</text>
</comment>
<dbReference type="OrthoDB" id="1354677at2"/>
<dbReference type="EMBL" id="NAAC01000001">
    <property type="protein sequence ID" value="RDJ16938.1"/>
    <property type="molecule type" value="Genomic_DNA"/>
</dbReference>
<evidence type="ECO:0008006" key="3">
    <source>
        <dbReference type="Google" id="ProtNLM"/>
    </source>
</evidence>
<reference evidence="1 2" key="1">
    <citation type="submission" date="2017-03" db="EMBL/GenBank/DDBJ databases">
        <title>Genome analysis of Rhizobial strains effectives or ineffectives for nitrogen fixation isolated from bean seeds.</title>
        <authorList>
            <person name="Peralta H."/>
            <person name="Aguilar-Vera A."/>
            <person name="Mora Y."/>
            <person name="Vargas-Lagunas C."/>
            <person name="Girard L."/>
            <person name="Mora J."/>
        </authorList>
    </citation>
    <scope>NUCLEOTIDE SEQUENCE [LARGE SCALE GENOMIC DNA]</scope>
    <source>
        <strain evidence="1 2">CCGM3</strain>
    </source>
</reference>
<accession>A0A370KWW2</accession>
<dbReference type="InterPro" id="IPR035901">
    <property type="entry name" value="GIY-YIG_endonuc_sf"/>
</dbReference>
<proteinExistence type="predicted"/>
<dbReference type="Proteomes" id="UP000254939">
    <property type="component" value="Unassembled WGS sequence"/>
</dbReference>
<evidence type="ECO:0000313" key="1">
    <source>
        <dbReference type="EMBL" id="RDJ16938.1"/>
    </source>
</evidence>
<dbReference type="RefSeq" id="WP_114710550.1">
    <property type="nucleotide sequence ID" value="NZ_KZ857258.1"/>
</dbReference>
<organism evidence="1 2">
    <name type="scientific">Rhizobium grahamii</name>
    <dbReference type="NCBI Taxonomy" id="1120045"/>
    <lineage>
        <taxon>Bacteria</taxon>
        <taxon>Pseudomonadati</taxon>
        <taxon>Pseudomonadota</taxon>
        <taxon>Alphaproteobacteria</taxon>
        <taxon>Hyphomicrobiales</taxon>
        <taxon>Rhizobiaceae</taxon>
        <taxon>Rhizobium/Agrobacterium group</taxon>
        <taxon>Rhizobium</taxon>
    </lineage>
</organism>
<evidence type="ECO:0000313" key="2">
    <source>
        <dbReference type="Proteomes" id="UP000254939"/>
    </source>
</evidence>
<name>A0A370KWW2_9HYPH</name>
<protein>
    <recommendedName>
        <fullName evidence="3">GIY-YIG domain-containing protein</fullName>
    </recommendedName>
</protein>
<sequence>MAMVPVIGCPPPLTTPASGVYLFSEGGEHLYVGRSNRLRKRYFLHCRPGSQQNQASFAFRLAREATQQLEASYTKDGGRKQMVLQDGFRTAFEEAKARIRRMSYRFVEEADQTRQALLELYVSIALETPYNDFNTH</sequence>
<dbReference type="AlphaFoldDB" id="A0A370KWW2"/>
<dbReference type="Gene3D" id="3.40.1440.10">
    <property type="entry name" value="GIY-YIG endonuclease"/>
    <property type="match status" value="1"/>
</dbReference>